<keyword evidence="2" id="KW-1003">Cell membrane</keyword>
<comment type="caution">
    <text evidence="8">The sequence shown here is derived from an EMBL/GenBank/DDBJ whole genome shotgun (WGS) entry which is preliminary data.</text>
</comment>
<keyword evidence="4 6" id="KW-1133">Transmembrane helix</keyword>
<dbReference type="Pfam" id="PF12823">
    <property type="entry name" value="DUF3817"/>
    <property type="match status" value="1"/>
</dbReference>
<evidence type="ECO:0000256" key="2">
    <source>
        <dbReference type="ARBA" id="ARBA00022475"/>
    </source>
</evidence>
<accession>A0ABQ1P657</accession>
<evidence type="ECO:0000256" key="6">
    <source>
        <dbReference type="SAM" id="Phobius"/>
    </source>
</evidence>
<gene>
    <name evidence="8" type="ORF">GCM10011512_18710</name>
</gene>
<keyword evidence="5 6" id="KW-0472">Membrane</keyword>
<name>A0ABQ1P657_9MICC</name>
<dbReference type="Proteomes" id="UP000597761">
    <property type="component" value="Unassembled WGS sequence"/>
</dbReference>
<protein>
    <submittedName>
        <fullName evidence="8">Membrane protein</fullName>
    </submittedName>
</protein>
<feature type="transmembrane region" description="Helical" evidence="6">
    <location>
        <begin position="129"/>
        <end position="150"/>
    </location>
</feature>
<dbReference type="PANTHER" id="PTHR40077:SF1">
    <property type="entry name" value="MEMBRANE PROTEIN"/>
    <property type="match status" value="1"/>
</dbReference>
<feature type="domain" description="DUF3817" evidence="7">
    <location>
        <begin position="6"/>
        <end position="92"/>
    </location>
</feature>
<evidence type="ECO:0000256" key="3">
    <source>
        <dbReference type="ARBA" id="ARBA00022692"/>
    </source>
</evidence>
<feature type="transmembrane region" description="Helical" evidence="6">
    <location>
        <begin position="42"/>
        <end position="61"/>
    </location>
</feature>
<evidence type="ECO:0000313" key="9">
    <source>
        <dbReference type="Proteomes" id="UP000597761"/>
    </source>
</evidence>
<comment type="subcellular location">
    <subcellularLocation>
        <location evidence="1">Cell membrane</location>
        <topology evidence="1">Multi-pass membrane protein</topology>
    </subcellularLocation>
</comment>
<proteinExistence type="predicted"/>
<reference evidence="9" key="1">
    <citation type="journal article" date="2019" name="Int. J. Syst. Evol. Microbiol.">
        <title>The Global Catalogue of Microorganisms (GCM) 10K type strain sequencing project: providing services to taxonomists for standard genome sequencing and annotation.</title>
        <authorList>
            <consortium name="The Broad Institute Genomics Platform"/>
            <consortium name="The Broad Institute Genome Sequencing Center for Infectious Disease"/>
            <person name="Wu L."/>
            <person name="Ma J."/>
        </authorList>
    </citation>
    <scope>NUCLEOTIDE SEQUENCE [LARGE SCALE GENOMIC DNA]</scope>
    <source>
        <strain evidence="9">CGMCC 1.15480</strain>
    </source>
</reference>
<dbReference type="PANTHER" id="PTHR40077">
    <property type="entry name" value="MEMBRANE PROTEIN-RELATED"/>
    <property type="match status" value="1"/>
</dbReference>
<feature type="transmembrane region" description="Helical" evidence="6">
    <location>
        <begin position="6"/>
        <end position="30"/>
    </location>
</feature>
<evidence type="ECO:0000259" key="7">
    <source>
        <dbReference type="Pfam" id="PF12823"/>
    </source>
</evidence>
<keyword evidence="9" id="KW-1185">Reference proteome</keyword>
<dbReference type="NCBIfam" id="TIGR03954">
    <property type="entry name" value="integ_memb_HG"/>
    <property type="match status" value="1"/>
</dbReference>
<keyword evidence="3 6" id="KW-0812">Transmembrane</keyword>
<dbReference type="EMBL" id="BMJI01000010">
    <property type="protein sequence ID" value="GGC91884.1"/>
    <property type="molecule type" value="Genomic_DNA"/>
</dbReference>
<evidence type="ECO:0000313" key="8">
    <source>
        <dbReference type="EMBL" id="GGC91884.1"/>
    </source>
</evidence>
<dbReference type="InterPro" id="IPR023845">
    <property type="entry name" value="DUF3817_TM"/>
</dbReference>
<evidence type="ECO:0000256" key="4">
    <source>
        <dbReference type="ARBA" id="ARBA00022989"/>
    </source>
</evidence>
<evidence type="ECO:0000256" key="5">
    <source>
        <dbReference type="ARBA" id="ARBA00023136"/>
    </source>
</evidence>
<dbReference type="RefSeq" id="WP_188668079.1">
    <property type="nucleotide sequence ID" value="NZ_BMJI01000010.1"/>
</dbReference>
<sequence>MSPRTLFRRLALIEAVTWTLLLIGMVLKYVTATTELGVRIGGGLHGLAFLAYVAATVYVAIDGRWTAARAALGLASAVIPYATLPFERSAERRGLLADRWRLGPGAGGTGEAPRTGVERLLAATLRRPVATVVIGAVVVLAVFAALLVVGPPVPRG</sequence>
<organism evidence="8 9">
    <name type="scientific">Tersicoccus solisilvae</name>
    <dbReference type="NCBI Taxonomy" id="1882339"/>
    <lineage>
        <taxon>Bacteria</taxon>
        <taxon>Bacillati</taxon>
        <taxon>Actinomycetota</taxon>
        <taxon>Actinomycetes</taxon>
        <taxon>Micrococcales</taxon>
        <taxon>Micrococcaceae</taxon>
        <taxon>Tersicoccus</taxon>
    </lineage>
</organism>
<evidence type="ECO:0000256" key="1">
    <source>
        <dbReference type="ARBA" id="ARBA00004651"/>
    </source>
</evidence>